<evidence type="ECO:0000256" key="1">
    <source>
        <dbReference type="ARBA" id="ARBA00006432"/>
    </source>
</evidence>
<feature type="domain" description="AMP-binding enzyme C-terminal" evidence="3">
    <location>
        <begin position="415"/>
        <end position="490"/>
    </location>
</feature>
<keyword evidence="5" id="KW-1185">Reference proteome</keyword>
<dbReference type="Proteomes" id="UP000646745">
    <property type="component" value="Unassembled WGS sequence"/>
</dbReference>
<evidence type="ECO:0000313" key="5">
    <source>
        <dbReference type="Proteomes" id="UP000646745"/>
    </source>
</evidence>
<evidence type="ECO:0000259" key="2">
    <source>
        <dbReference type="Pfam" id="PF00501"/>
    </source>
</evidence>
<dbReference type="PROSITE" id="PS00455">
    <property type="entry name" value="AMP_BINDING"/>
    <property type="match status" value="1"/>
</dbReference>
<dbReference type="CDD" id="cd05941">
    <property type="entry name" value="MCS"/>
    <property type="match status" value="1"/>
</dbReference>
<dbReference type="InterPro" id="IPR042099">
    <property type="entry name" value="ANL_N_sf"/>
</dbReference>
<dbReference type="EMBL" id="BMZI01000004">
    <property type="protein sequence ID" value="GHB21921.1"/>
    <property type="molecule type" value="Genomic_DNA"/>
</dbReference>
<dbReference type="InterPro" id="IPR025110">
    <property type="entry name" value="AMP-bd_C"/>
</dbReference>
<proteinExistence type="inferred from homology"/>
<comment type="similarity">
    <text evidence="1">Belongs to the ATP-dependent AMP-binding enzyme family.</text>
</comment>
<feature type="domain" description="AMP-dependent synthetase/ligase" evidence="2">
    <location>
        <begin position="10"/>
        <end position="364"/>
    </location>
</feature>
<gene>
    <name evidence="4" type="ORF">GCM10009038_21030</name>
</gene>
<dbReference type="InterPro" id="IPR020845">
    <property type="entry name" value="AMP-binding_CS"/>
</dbReference>
<evidence type="ECO:0000259" key="3">
    <source>
        <dbReference type="Pfam" id="PF13193"/>
    </source>
</evidence>
<dbReference type="NCBIfam" id="NF005702">
    <property type="entry name" value="PRK07514.1"/>
    <property type="match status" value="1"/>
</dbReference>
<sequence>MNQNLYLQFADNFERQPDKVLIDTPNDERFRYRDVLAISRRMANVLRDTGVAPGDRVVVQVDKSPQVIMLYLACLQVGAVYLPLNTAYTGAEVDYFLGDAEPTLYVCRPADETAARELAGQRRVAALETLGAEGEGSLMQRVADAAEDDSVAVLQADDLAAILYTSGTTGRSKGAMLTHANLAANSQALARSWRFSADDHLLHALPIFHTHGLFVACNIVLTVGASMTFLPRLDPELLIDLMPMATVLMGVPTFYTRLLASPRLDRSAVANMRLFVSGSAPLLAETHQEFHARTGHAILERYGMTETNMNTSNPYDGERRPGTVGFALPGSEVRITERESGEILPPGETGAVEVRGPNVFKGYWRMPEKTAAEFREDGFFITGDLGVIDDDGYLSIVGRDKDLVISGGYNVYPKEIEQWIDELPQVLESAVIGVAHPDLGEGVTACVVLKSGQVLEESQVLSTLADKVARYKQPKRVFFIDSLPRNVMGKVQKNELRSRYAGTYQNADHRRTEAVGK</sequence>
<evidence type="ECO:0000313" key="4">
    <source>
        <dbReference type="EMBL" id="GHB21921.1"/>
    </source>
</evidence>
<dbReference type="RefSeq" id="WP_189444632.1">
    <property type="nucleotide sequence ID" value="NZ_BMZI01000004.1"/>
</dbReference>
<name>A0ABQ3E348_9GAMM</name>
<accession>A0ABQ3E348</accession>
<dbReference type="SUPFAM" id="SSF56801">
    <property type="entry name" value="Acetyl-CoA synthetase-like"/>
    <property type="match status" value="1"/>
</dbReference>
<dbReference type="PANTHER" id="PTHR43201">
    <property type="entry name" value="ACYL-COA SYNTHETASE"/>
    <property type="match status" value="1"/>
</dbReference>
<dbReference type="InterPro" id="IPR045851">
    <property type="entry name" value="AMP-bd_C_sf"/>
</dbReference>
<reference evidence="5" key="1">
    <citation type="journal article" date="2019" name="Int. J. Syst. Evol. Microbiol.">
        <title>The Global Catalogue of Microorganisms (GCM) 10K type strain sequencing project: providing services to taxonomists for standard genome sequencing and annotation.</title>
        <authorList>
            <consortium name="The Broad Institute Genomics Platform"/>
            <consortium name="The Broad Institute Genome Sequencing Center for Infectious Disease"/>
            <person name="Wu L."/>
            <person name="Ma J."/>
        </authorList>
    </citation>
    <scope>NUCLEOTIDE SEQUENCE [LARGE SCALE GENOMIC DNA]</scope>
    <source>
        <strain evidence="5">KCTC 32998</strain>
    </source>
</reference>
<dbReference type="Gene3D" id="3.30.300.30">
    <property type="match status" value="1"/>
</dbReference>
<protein>
    <submittedName>
        <fullName evidence="4">Malonyl-CoA synthase</fullName>
    </submittedName>
</protein>
<dbReference type="PANTHER" id="PTHR43201:SF8">
    <property type="entry name" value="ACYL-COA SYNTHETASE FAMILY MEMBER 3"/>
    <property type="match status" value="1"/>
</dbReference>
<comment type="caution">
    <text evidence="4">The sequence shown here is derived from an EMBL/GenBank/DDBJ whole genome shotgun (WGS) entry which is preliminary data.</text>
</comment>
<dbReference type="Pfam" id="PF13193">
    <property type="entry name" value="AMP-binding_C"/>
    <property type="match status" value="1"/>
</dbReference>
<organism evidence="4 5">
    <name type="scientific">Salinicola rhizosphaerae</name>
    <dbReference type="NCBI Taxonomy" id="1443141"/>
    <lineage>
        <taxon>Bacteria</taxon>
        <taxon>Pseudomonadati</taxon>
        <taxon>Pseudomonadota</taxon>
        <taxon>Gammaproteobacteria</taxon>
        <taxon>Oceanospirillales</taxon>
        <taxon>Halomonadaceae</taxon>
        <taxon>Salinicola</taxon>
    </lineage>
</organism>
<dbReference type="Pfam" id="PF00501">
    <property type="entry name" value="AMP-binding"/>
    <property type="match status" value="1"/>
</dbReference>
<dbReference type="InterPro" id="IPR000873">
    <property type="entry name" value="AMP-dep_synth/lig_dom"/>
</dbReference>
<dbReference type="Gene3D" id="3.40.50.12780">
    <property type="entry name" value="N-terminal domain of ligase-like"/>
    <property type="match status" value="1"/>
</dbReference>